<sequence>MKTDYNEHPNDDFEPMVKDISFTGEKTSVSPAISHSFRDQSSIARNCDDGYVMSGRDVWWRSRVDGGRTKVGNPL</sequence>
<reference evidence="1 2" key="1">
    <citation type="journal article" date="2024" name="G3 (Bethesda)">
        <title>Genome assembly of Hibiscus sabdariffa L. provides insights into metabolisms of medicinal natural products.</title>
        <authorList>
            <person name="Kim T."/>
        </authorList>
    </citation>
    <scope>NUCLEOTIDE SEQUENCE [LARGE SCALE GENOMIC DNA]</scope>
    <source>
        <strain evidence="1">TK-2024</strain>
        <tissue evidence="1">Old leaves</tissue>
    </source>
</reference>
<proteinExistence type="predicted"/>
<dbReference type="Proteomes" id="UP001472677">
    <property type="component" value="Unassembled WGS sequence"/>
</dbReference>
<dbReference type="EMBL" id="JBBPBM010000030">
    <property type="protein sequence ID" value="KAK8535358.1"/>
    <property type="molecule type" value="Genomic_DNA"/>
</dbReference>
<gene>
    <name evidence="1" type="ORF">V6N12_056879</name>
</gene>
<keyword evidence="2" id="KW-1185">Reference proteome</keyword>
<protein>
    <submittedName>
        <fullName evidence="1">Uncharacterized protein</fullName>
    </submittedName>
</protein>
<evidence type="ECO:0000313" key="2">
    <source>
        <dbReference type="Proteomes" id="UP001472677"/>
    </source>
</evidence>
<evidence type="ECO:0000313" key="1">
    <source>
        <dbReference type="EMBL" id="KAK8535358.1"/>
    </source>
</evidence>
<accession>A0ABR2DD93</accession>
<organism evidence="1 2">
    <name type="scientific">Hibiscus sabdariffa</name>
    <name type="common">roselle</name>
    <dbReference type="NCBI Taxonomy" id="183260"/>
    <lineage>
        <taxon>Eukaryota</taxon>
        <taxon>Viridiplantae</taxon>
        <taxon>Streptophyta</taxon>
        <taxon>Embryophyta</taxon>
        <taxon>Tracheophyta</taxon>
        <taxon>Spermatophyta</taxon>
        <taxon>Magnoliopsida</taxon>
        <taxon>eudicotyledons</taxon>
        <taxon>Gunneridae</taxon>
        <taxon>Pentapetalae</taxon>
        <taxon>rosids</taxon>
        <taxon>malvids</taxon>
        <taxon>Malvales</taxon>
        <taxon>Malvaceae</taxon>
        <taxon>Malvoideae</taxon>
        <taxon>Hibiscus</taxon>
    </lineage>
</organism>
<comment type="caution">
    <text evidence="1">The sequence shown here is derived from an EMBL/GenBank/DDBJ whole genome shotgun (WGS) entry which is preliminary data.</text>
</comment>
<name>A0ABR2DD93_9ROSI</name>